<organism evidence="1">
    <name type="scientific">Anguilla anguilla</name>
    <name type="common">European freshwater eel</name>
    <name type="synonym">Muraena anguilla</name>
    <dbReference type="NCBI Taxonomy" id="7936"/>
    <lineage>
        <taxon>Eukaryota</taxon>
        <taxon>Metazoa</taxon>
        <taxon>Chordata</taxon>
        <taxon>Craniata</taxon>
        <taxon>Vertebrata</taxon>
        <taxon>Euteleostomi</taxon>
        <taxon>Actinopterygii</taxon>
        <taxon>Neopterygii</taxon>
        <taxon>Teleostei</taxon>
        <taxon>Anguilliformes</taxon>
        <taxon>Anguillidae</taxon>
        <taxon>Anguilla</taxon>
    </lineage>
</organism>
<reference evidence="1" key="1">
    <citation type="submission" date="2014-11" db="EMBL/GenBank/DDBJ databases">
        <authorList>
            <person name="Amaro Gonzalez C."/>
        </authorList>
    </citation>
    <scope>NUCLEOTIDE SEQUENCE</scope>
</reference>
<proteinExistence type="predicted"/>
<dbReference type="EMBL" id="GBXM01027286">
    <property type="protein sequence ID" value="JAH81291.1"/>
    <property type="molecule type" value="Transcribed_RNA"/>
</dbReference>
<reference evidence="1" key="2">
    <citation type="journal article" date="2015" name="Fish Shellfish Immunol.">
        <title>Early steps in the European eel (Anguilla anguilla)-Vibrio vulnificus interaction in the gills: Role of the RtxA13 toxin.</title>
        <authorList>
            <person name="Callol A."/>
            <person name="Pajuelo D."/>
            <person name="Ebbesson L."/>
            <person name="Teles M."/>
            <person name="MacKenzie S."/>
            <person name="Amaro C."/>
        </authorList>
    </citation>
    <scope>NUCLEOTIDE SEQUENCE</scope>
</reference>
<dbReference type="AlphaFoldDB" id="A0A0E9VTA4"/>
<evidence type="ECO:0000313" key="1">
    <source>
        <dbReference type="EMBL" id="JAH81291.1"/>
    </source>
</evidence>
<name>A0A0E9VTA4_ANGAN</name>
<sequence>MGMPRKHYYSILSAWQISIHLRHY</sequence>
<protein>
    <submittedName>
        <fullName evidence="1">Uncharacterized protein</fullName>
    </submittedName>
</protein>
<accession>A0A0E9VTA4</accession>